<sequence>MSQSEWNTQPVTGEWNSAVNWSPAELPASKAVFNGSAQTVITFAADSDAAVESIEFSESAAGYTFTFGPGKVPGLTISGQGVSNTSRKQQSFIVAATSSGHDNPQLVFTNNATAGTDDIYYCAGPISEQGYGGGVISFCDNARAGSARFKVWTGAEPPPQYRKENIPSTVGGEVSFSNSSSADSANFTIYGSLGIDGDTFANVVFHDTATAGKATFTNVGGTVAGGDGGNTQFYGSSSADRGVYNNWGATHEKANGGDVAFDSTASGGDGHFYNHAAVVAGAYGGVTSFNNNPPYMDAAQGASAGNGSYFNYGARQGEQGGGGHLEFSAKYGSPTGADATIVNYGSAIENKSSAGHTIFSINLPSKYFPTAGNAKIWNHPGSGEQGAAGYTEFSVYSSQNGSGSGSGSESFPTAGNATIFNLGGCTARAAGGYTVFSGQSSAGGATLIAYGGTNGGYGGRIAFYGESAGDSAKVCLFDDGELDIGYHTAGVTIGNLEMTGGVIATELGSEVSGLTVTGELSIKSSHVTFRLGKQKEGGFAFNKPYTLLICSALSGLTPELFQANSIDGVEPSFAIVGKELQVTFTQQ</sequence>
<name>A0ABY5H017_9GAMM</name>
<evidence type="ECO:0000313" key="2">
    <source>
        <dbReference type="Proteomes" id="UP001059950"/>
    </source>
</evidence>
<keyword evidence="2" id="KW-1185">Reference proteome</keyword>
<organism evidence="1 2">
    <name type="scientific">Amphritea atlantica</name>
    <dbReference type="NCBI Taxonomy" id="355243"/>
    <lineage>
        <taxon>Bacteria</taxon>
        <taxon>Pseudomonadati</taxon>
        <taxon>Pseudomonadota</taxon>
        <taxon>Gammaproteobacteria</taxon>
        <taxon>Oceanospirillales</taxon>
        <taxon>Oceanospirillaceae</taxon>
        <taxon>Amphritea</taxon>
    </lineage>
</organism>
<reference evidence="1" key="1">
    <citation type="submission" date="2021-04" db="EMBL/GenBank/DDBJ databases">
        <title>Oceanospirillales bacteria with DddD are important DMSP degraders in coastal seawater.</title>
        <authorList>
            <person name="Liu J."/>
        </authorList>
    </citation>
    <scope>NUCLEOTIDE SEQUENCE</scope>
    <source>
        <strain evidence="1">GY6</strain>
    </source>
</reference>
<dbReference type="Proteomes" id="UP001059950">
    <property type="component" value="Chromosome"/>
</dbReference>
<dbReference type="EMBL" id="CP073344">
    <property type="protein sequence ID" value="UTW05013.1"/>
    <property type="molecule type" value="Genomic_DNA"/>
</dbReference>
<evidence type="ECO:0000313" key="1">
    <source>
        <dbReference type="EMBL" id="UTW05013.1"/>
    </source>
</evidence>
<protein>
    <submittedName>
        <fullName evidence="1">Uncharacterized protein</fullName>
    </submittedName>
</protein>
<gene>
    <name evidence="1" type="ORF">KDX31_08450</name>
</gene>
<proteinExistence type="predicted"/>
<accession>A0ABY5H017</accession>